<keyword evidence="4 9" id="KW-0812">Transmembrane</keyword>
<dbReference type="PANTHER" id="PTHR23519:SF4">
    <property type="entry name" value="AUTOPHAGY-RELATED PROTEIN"/>
    <property type="match status" value="1"/>
</dbReference>
<evidence type="ECO:0000256" key="3">
    <source>
        <dbReference type="ARBA" id="ARBA00022448"/>
    </source>
</evidence>
<evidence type="ECO:0000256" key="4">
    <source>
        <dbReference type="ARBA" id="ARBA00022692"/>
    </source>
</evidence>
<evidence type="ECO:0000256" key="7">
    <source>
        <dbReference type="ARBA" id="ARBA00023136"/>
    </source>
</evidence>
<name>A0ABR3XCX0_9EURO</name>
<feature type="transmembrane region" description="Helical" evidence="9">
    <location>
        <begin position="344"/>
        <end position="361"/>
    </location>
</feature>
<proteinExistence type="inferred from homology"/>
<feature type="transmembrane region" description="Helical" evidence="9">
    <location>
        <begin position="133"/>
        <end position="156"/>
    </location>
</feature>
<evidence type="ECO:0000256" key="5">
    <source>
        <dbReference type="ARBA" id="ARBA00022989"/>
    </source>
</evidence>
<comment type="caution">
    <text evidence="11">The sequence shown here is derived from an EMBL/GenBank/DDBJ whole genome shotgun (WGS) entry which is preliminary data.</text>
</comment>
<feature type="transmembrane region" description="Helical" evidence="9">
    <location>
        <begin position="245"/>
        <end position="268"/>
    </location>
</feature>
<evidence type="ECO:0000256" key="1">
    <source>
        <dbReference type="ARBA" id="ARBA00004128"/>
    </source>
</evidence>
<keyword evidence="7 9" id="KW-0472">Membrane</keyword>
<dbReference type="Pfam" id="PF11700">
    <property type="entry name" value="ATG22"/>
    <property type="match status" value="2"/>
</dbReference>
<evidence type="ECO:0000256" key="10">
    <source>
        <dbReference type="SAM" id="MobiDB-lite"/>
    </source>
</evidence>
<feature type="transmembrane region" description="Helical" evidence="9">
    <location>
        <begin position="102"/>
        <end position="121"/>
    </location>
</feature>
<dbReference type="Gene3D" id="1.20.1250.20">
    <property type="entry name" value="MFS general substrate transporter like domains"/>
    <property type="match status" value="1"/>
</dbReference>
<evidence type="ECO:0000256" key="6">
    <source>
        <dbReference type="ARBA" id="ARBA00023006"/>
    </source>
</evidence>
<feature type="region of interest" description="Disordered" evidence="10">
    <location>
        <begin position="1"/>
        <end position="38"/>
    </location>
</feature>
<protein>
    <recommendedName>
        <fullName evidence="9">Autophagy-related protein</fullName>
    </recommendedName>
</protein>
<dbReference type="SUPFAM" id="SSF103473">
    <property type="entry name" value="MFS general substrate transporter"/>
    <property type="match status" value="1"/>
</dbReference>
<feature type="transmembrane region" description="Helical" evidence="9">
    <location>
        <begin position="280"/>
        <end position="301"/>
    </location>
</feature>
<keyword evidence="9" id="KW-0926">Vacuole</keyword>
<comment type="caution">
    <text evidence="9">Lacks conserved residue(s) required for the propagation of feature annotation.</text>
</comment>
<organism evidence="11 12">
    <name type="scientific">Paecilomyces lecythidis</name>
    <dbReference type="NCBI Taxonomy" id="3004212"/>
    <lineage>
        <taxon>Eukaryota</taxon>
        <taxon>Fungi</taxon>
        <taxon>Dikarya</taxon>
        <taxon>Ascomycota</taxon>
        <taxon>Pezizomycotina</taxon>
        <taxon>Eurotiomycetes</taxon>
        <taxon>Eurotiomycetidae</taxon>
        <taxon>Eurotiales</taxon>
        <taxon>Thermoascaceae</taxon>
        <taxon>Paecilomyces</taxon>
    </lineage>
</organism>
<keyword evidence="6 9" id="KW-0072">Autophagy</keyword>
<dbReference type="Proteomes" id="UP001583193">
    <property type="component" value="Unassembled WGS sequence"/>
</dbReference>
<dbReference type="InterPro" id="IPR050495">
    <property type="entry name" value="ATG22/LtaA_families"/>
</dbReference>
<keyword evidence="12" id="KW-1185">Reference proteome</keyword>
<evidence type="ECO:0000313" key="11">
    <source>
        <dbReference type="EMBL" id="KAL1873788.1"/>
    </source>
</evidence>
<dbReference type="EMBL" id="JAVDPF010000021">
    <property type="protein sequence ID" value="KAL1873788.1"/>
    <property type="molecule type" value="Genomic_DNA"/>
</dbReference>
<feature type="transmembrane region" description="Helical" evidence="9">
    <location>
        <begin position="373"/>
        <end position="397"/>
    </location>
</feature>
<feature type="compositionally biased region" description="Basic and acidic residues" evidence="10">
    <location>
        <begin position="1"/>
        <end position="19"/>
    </location>
</feature>
<keyword evidence="5 9" id="KW-1133">Transmembrane helix</keyword>
<comment type="similarity">
    <text evidence="2 9">Belongs to the ATG22 family.</text>
</comment>
<gene>
    <name evidence="11" type="ORF">Plec18167_006306</name>
</gene>
<dbReference type="InterPro" id="IPR036259">
    <property type="entry name" value="MFS_trans_sf"/>
</dbReference>
<keyword evidence="9" id="KW-0029">Amino-acid transport</keyword>
<accession>A0ABR3XCX0</accession>
<comment type="subcellular location">
    <subcellularLocation>
        <location evidence="1 9">Vacuole membrane</location>
        <topology evidence="1 9">Multi-pass membrane protein</topology>
    </subcellularLocation>
</comment>
<dbReference type="PANTHER" id="PTHR23519">
    <property type="entry name" value="AUTOPHAGY-RELATED PROTEIN 22"/>
    <property type="match status" value="1"/>
</dbReference>
<comment type="function">
    <text evidence="8 9">Vacuolar effluxer which mediate the efflux of amino acids resulting from autophagic degradation. The release of autophagic amino acids allows the maintenance of protein synthesis and viability during nitrogen starvation.</text>
</comment>
<reference evidence="11 12" key="1">
    <citation type="journal article" date="2024" name="IMA Fungus">
        <title>IMA Genome - F19 : A genome assembly and annotation guide to empower mycologists, including annotated draft genome sequences of Ceratocystis pirilliformis, Diaporthe australafricana, Fusarium ophioides, Paecilomyces lecythidis, and Sporothrix stenoceras.</title>
        <authorList>
            <person name="Aylward J."/>
            <person name="Wilson A.M."/>
            <person name="Visagie C.M."/>
            <person name="Spraker J."/>
            <person name="Barnes I."/>
            <person name="Buitendag C."/>
            <person name="Ceriani C."/>
            <person name="Del Mar Angel L."/>
            <person name="du Plessis D."/>
            <person name="Fuchs T."/>
            <person name="Gasser K."/>
            <person name="Kramer D."/>
            <person name="Li W."/>
            <person name="Munsamy K."/>
            <person name="Piso A."/>
            <person name="Price J.L."/>
            <person name="Sonnekus B."/>
            <person name="Thomas C."/>
            <person name="van der Nest A."/>
            <person name="van Dijk A."/>
            <person name="van Heerden A."/>
            <person name="van Vuuren N."/>
            <person name="Yilmaz N."/>
            <person name="Duong T.A."/>
            <person name="van der Merwe N.A."/>
            <person name="Wingfield M.J."/>
            <person name="Wingfield B.D."/>
        </authorList>
    </citation>
    <scope>NUCLEOTIDE SEQUENCE [LARGE SCALE GENOMIC DNA]</scope>
    <source>
        <strain evidence="11 12">CMW 18167</strain>
    </source>
</reference>
<feature type="transmembrane region" description="Helical" evidence="9">
    <location>
        <begin position="409"/>
        <end position="430"/>
    </location>
</feature>
<keyword evidence="3 9" id="KW-0813">Transport</keyword>
<sequence length="484" mass="54936">MSEIGHPHPNEGSKDDSKPPDNVQETVDPTDPTPLDSKQKHIRQNIEEFEQLFGVDEEAYHQPTTTKKELWSYYLYYNGDNGVGPGSYTQALAADYGSFGRWLLLALTVVCWILQYGMMAIRHPSQWPAAMGMYIVAYIAYGATLVFYAAVFPRLARYMPHVRKAREEDLKDGKISQQDYDAIESLERNHIRQGPRFSNSDHLLMTVVTQKRPGPKIPKGSNYATIGFKQVWLALREIRSLPQSFLYLFAFFLLADGLNTTGSLVTIIQNGVVEFSFLQITYLGIAQACCSIASTFGFWYIQKYFKLRTKPMFLVTNFFSVFIPFWGMLGLWTKKIGYHNKWEFYFYNIIFGLFQAPYYAYSQTMISELMPRGYDNMFFALFGITNRASSIIGPNVVQAIINDTENNWMGFPFLFAICAAAMIGIIFVDIEKGRDDARKFAEERKISRVAAESGISKDDLIKKAADGGLRADQDVNPEDGVGQG</sequence>
<evidence type="ECO:0000256" key="8">
    <source>
        <dbReference type="ARBA" id="ARBA00024801"/>
    </source>
</evidence>
<dbReference type="InterPro" id="IPR024671">
    <property type="entry name" value="Atg22-like"/>
</dbReference>
<evidence type="ECO:0000256" key="9">
    <source>
        <dbReference type="RuleBase" id="RU363073"/>
    </source>
</evidence>
<evidence type="ECO:0000313" key="12">
    <source>
        <dbReference type="Proteomes" id="UP001583193"/>
    </source>
</evidence>
<evidence type="ECO:0000256" key="2">
    <source>
        <dbReference type="ARBA" id="ARBA00006978"/>
    </source>
</evidence>
<feature type="transmembrane region" description="Helical" evidence="9">
    <location>
        <begin position="313"/>
        <end position="332"/>
    </location>
</feature>